<evidence type="ECO:0000259" key="6">
    <source>
        <dbReference type="Pfam" id="PF01494"/>
    </source>
</evidence>
<dbReference type="InterPro" id="IPR036188">
    <property type="entry name" value="FAD/NAD-bd_sf"/>
</dbReference>
<reference evidence="7" key="2">
    <citation type="submission" date="2021-02" db="EMBL/GenBank/DDBJ databases">
        <title>Aspergillus puulaauensis MK2 genome sequence.</title>
        <authorList>
            <person name="Futagami T."/>
            <person name="Mori K."/>
            <person name="Kadooka C."/>
            <person name="Tanaka T."/>
        </authorList>
    </citation>
    <scope>NUCLEOTIDE SEQUENCE</scope>
    <source>
        <strain evidence="7">MK2</strain>
    </source>
</reference>
<dbReference type="Proteomes" id="UP000654913">
    <property type="component" value="Chromosome 8"/>
</dbReference>
<evidence type="ECO:0000313" key="8">
    <source>
        <dbReference type="Proteomes" id="UP000654913"/>
    </source>
</evidence>
<evidence type="ECO:0000256" key="3">
    <source>
        <dbReference type="ARBA" id="ARBA00022827"/>
    </source>
</evidence>
<dbReference type="Pfam" id="PF01494">
    <property type="entry name" value="FAD_binding_3"/>
    <property type="match status" value="1"/>
</dbReference>
<name>A0A7R7XXX8_9EURO</name>
<dbReference type="EMBL" id="AP024450">
    <property type="protein sequence ID" value="BCS29782.1"/>
    <property type="molecule type" value="Genomic_DNA"/>
</dbReference>
<gene>
    <name evidence="7" type="ORF">APUU_80085A</name>
</gene>
<dbReference type="AlphaFoldDB" id="A0A7R7XXX8"/>
<dbReference type="GO" id="GO:0004497">
    <property type="term" value="F:monooxygenase activity"/>
    <property type="evidence" value="ECO:0007669"/>
    <property type="project" value="UniProtKB-KW"/>
</dbReference>
<evidence type="ECO:0000256" key="1">
    <source>
        <dbReference type="ARBA" id="ARBA00001974"/>
    </source>
</evidence>
<keyword evidence="4" id="KW-0560">Oxidoreductase</keyword>
<dbReference type="GeneID" id="64979779"/>
<keyword evidence="8" id="KW-1185">Reference proteome</keyword>
<evidence type="ECO:0000256" key="2">
    <source>
        <dbReference type="ARBA" id="ARBA00022630"/>
    </source>
</evidence>
<dbReference type="InterPro" id="IPR002938">
    <property type="entry name" value="FAD-bd"/>
</dbReference>
<evidence type="ECO:0000256" key="5">
    <source>
        <dbReference type="ARBA" id="ARBA00023033"/>
    </source>
</evidence>
<dbReference type="RefSeq" id="XP_041561968.1">
    <property type="nucleotide sequence ID" value="XM_041696327.1"/>
</dbReference>
<dbReference type="Gene3D" id="3.50.50.60">
    <property type="entry name" value="FAD/NAD(P)-binding domain"/>
    <property type="match status" value="1"/>
</dbReference>
<evidence type="ECO:0000256" key="4">
    <source>
        <dbReference type="ARBA" id="ARBA00023002"/>
    </source>
</evidence>
<organism evidence="7 8">
    <name type="scientific">Aspergillus puulaauensis</name>
    <dbReference type="NCBI Taxonomy" id="1220207"/>
    <lineage>
        <taxon>Eukaryota</taxon>
        <taxon>Fungi</taxon>
        <taxon>Dikarya</taxon>
        <taxon>Ascomycota</taxon>
        <taxon>Pezizomycotina</taxon>
        <taxon>Eurotiomycetes</taxon>
        <taxon>Eurotiomycetidae</taxon>
        <taxon>Eurotiales</taxon>
        <taxon>Aspergillaceae</taxon>
        <taxon>Aspergillus</taxon>
    </lineage>
</organism>
<dbReference type="PRINTS" id="PR00420">
    <property type="entry name" value="RNGMNOXGNASE"/>
</dbReference>
<sequence length="402" mass="45011">MHSSHSTFKFESRSDGLYIGAGIAGLTLAQALRRHRVPCTVFERDECPEARNQGWGVSIHSTLTTWEAHLLPEIYDRVCEAQVNPAVGRDEIRGVPWVNGATGKVEQSVPESKRLRLRRDGIRKALMEGLDIQWGKRLINIEKFEGGIQAQFKDGSTIVGNVLVGADGPTSIIRKFLAPTTYELHRLPINAVGCAMTMSEEQVNYFKDHVDPLYFMGTHPETDTFIFWSLLDTPTSPGKPYRAQVYFSWMASDADEDLFKQPLLDVFKQKGRPFFPRMRDMVDSLPDDTVVTKVNLVDWPSVEWDNWNGTCTLIGDAAHCMVIYRGEGVNHAIVDACQLADTIKSAADGHISINDAVKEYEEQMRPRAREAVETSRQAGHDGHCYAKVDKEGSFALLGEKPV</sequence>
<dbReference type="PANTHER" id="PTHR47178:SF1">
    <property type="entry name" value="FAD-BINDING DOMAIN-CONTAINING PROTEIN-RELATED"/>
    <property type="match status" value="1"/>
</dbReference>
<reference evidence="7" key="1">
    <citation type="submission" date="2021-01" db="EMBL/GenBank/DDBJ databases">
        <authorList>
            <consortium name="Aspergillus puulaauensis MK2 genome sequencing consortium"/>
            <person name="Kazuki M."/>
            <person name="Futagami T."/>
        </authorList>
    </citation>
    <scope>NUCLEOTIDE SEQUENCE</scope>
    <source>
        <strain evidence="7">MK2</strain>
    </source>
</reference>
<dbReference type="SUPFAM" id="SSF51905">
    <property type="entry name" value="FAD/NAD(P)-binding domain"/>
    <property type="match status" value="1"/>
</dbReference>
<dbReference type="GO" id="GO:0071949">
    <property type="term" value="F:FAD binding"/>
    <property type="evidence" value="ECO:0007669"/>
    <property type="project" value="InterPro"/>
</dbReference>
<comment type="cofactor">
    <cofactor evidence="1">
        <name>FAD</name>
        <dbReference type="ChEBI" id="CHEBI:57692"/>
    </cofactor>
</comment>
<accession>A0A7R7XXX8</accession>
<evidence type="ECO:0000313" key="7">
    <source>
        <dbReference type="EMBL" id="BCS29782.1"/>
    </source>
</evidence>
<dbReference type="PANTHER" id="PTHR47178">
    <property type="entry name" value="MONOOXYGENASE, FAD-BINDING"/>
    <property type="match status" value="1"/>
</dbReference>
<proteinExistence type="predicted"/>
<protein>
    <recommendedName>
        <fullName evidence="6">FAD-binding domain-containing protein</fullName>
    </recommendedName>
</protein>
<feature type="domain" description="FAD-binding" evidence="6">
    <location>
        <begin position="17"/>
        <end position="374"/>
    </location>
</feature>
<dbReference type="KEGG" id="apuu:APUU_80085A"/>
<keyword evidence="3" id="KW-0274">FAD</keyword>
<dbReference type="OrthoDB" id="4442394at2759"/>
<keyword evidence="2" id="KW-0285">Flavoprotein</keyword>
<keyword evidence="5" id="KW-0503">Monooxygenase</keyword>